<dbReference type="AlphaFoldDB" id="A0AA40KPW7"/>
<accession>A0AA40KPW7</accession>
<organism evidence="2 3">
    <name type="scientific">Melipona bicolor</name>
    <dbReference type="NCBI Taxonomy" id="60889"/>
    <lineage>
        <taxon>Eukaryota</taxon>
        <taxon>Metazoa</taxon>
        <taxon>Ecdysozoa</taxon>
        <taxon>Arthropoda</taxon>
        <taxon>Hexapoda</taxon>
        <taxon>Insecta</taxon>
        <taxon>Pterygota</taxon>
        <taxon>Neoptera</taxon>
        <taxon>Endopterygota</taxon>
        <taxon>Hymenoptera</taxon>
        <taxon>Apocrita</taxon>
        <taxon>Aculeata</taxon>
        <taxon>Apoidea</taxon>
        <taxon>Anthophila</taxon>
        <taxon>Apidae</taxon>
        <taxon>Melipona</taxon>
    </lineage>
</organism>
<proteinExistence type="predicted"/>
<sequence length="67" mass="7209">MAAPAASGRSLMKHDQTSGRLSSPLTCRTGNGKLIVKATGDLGWVQPSWVQRLIARARFAIYGTRPV</sequence>
<evidence type="ECO:0000313" key="2">
    <source>
        <dbReference type="EMBL" id="KAK1128279.1"/>
    </source>
</evidence>
<evidence type="ECO:0000256" key="1">
    <source>
        <dbReference type="SAM" id="MobiDB-lite"/>
    </source>
</evidence>
<comment type="caution">
    <text evidence="2">The sequence shown here is derived from an EMBL/GenBank/DDBJ whole genome shotgun (WGS) entry which is preliminary data.</text>
</comment>
<reference evidence="2" key="1">
    <citation type="submission" date="2021-10" db="EMBL/GenBank/DDBJ databases">
        <title>Melipona bicolor Genome sequencing and assembly.</title>
        <authorList>
            <person name="Araujo N.S."/>
            <person name="Arias M.C."/>
        </authorList>
    </citation>
    <scope>NUCLEOTIDE SEQUENCE</scope>
    <source>
        <strain evidence="2">USP_2M_L1-L4_2017</strain>
        <tissue evidence="2">Whole body</tissue>
    </source>
</reference>
<feature type="region of interest" description="Disordered" evidence="1">
    <location>
        <begin position="1"/>
        <end position="26"/>
    </location>
</feature>
<dbReference type="Proteomes" id="UP001177670">
    <property type="component" value="Unassembled WGS sequence"/>
</dbReference>
<name>A0AA40KPW7_9HYME</name>
<evidence type="ECO:0000313" key="3">
    <source>
        <dbReference type="Proteomes" id="UP001177670"/>
    </source>
</evidence>
<dbReference type="EMBL" id="JAHYIQ010000010">
    <property type="protein sequence ID" value="KAK1128279.1"/>
    <property type="molecule type" value="Genomic_DNA"/>
</dbReference>
<keyword evidence="3" id="KW-1185">Reference proteome</keyword>
<protein>
    <submittedName>
        <fullName evidence="2">Uncharacterized protein</fullName>
    </submittedName>
</protein>
<gene>
    <name evidence="2" type="ORF">K0M31_002749</name>
</gene>